<proteinExistence type="predicted"/>
<keyword evidence="2" id="KW-1185">Reference proteome</keyword>
<sequence>MKWAIIVFIVMSLIGSMLWVMPSPRQRYQADLRMRARKAGIQVQLARLELPRAKGETEGETLSVPAYRFLRQNLDRQEKENWQRWQVLRIETLNQEGLPAGWSWRDEGMALQGSALATLHTLLEQLPDDVLAVESTPLHLTLFWQERGEADRLETLKSLAEPLLRGKI</sequence>
<dbReference type="Proteomes" id="UP000810171">
    <property type="component" value="Unassembled WGS sequence"/>
</dbReference>
<accession>A0ABS3ZBC0</accession>
<reference evidence="1 2" key="1">
    <citation type="submission" date="2020-09" db="EMBL/GenBank/DDBJ databases">
        <authorList>
            <person name="Tanuku N.R.S."/>
        </authorList>
    </citation>
    <scope>NUCLEOTIDE SEQUENCE [LARGE SCALE GENOMIC DNA]</scope>
    <source>
        <strain evidence="1 2">AK62</strain>
    </source>
</reference>
<protein>
    <recommendedName>
        <fullName evidence="3">Preprotein translocase subunit YajC</fullName>
    </recommendedName>
</protein>
<gene>
    <name evidence="1" type="ORF">H9C73_09645</name>
</gene>
<dbReference type="RefSeq" id="WP_209287619.1">
    <property type="nucleotide sequence ID" value="NZ_JACVEW010000013.1"/>
</dbReference>
<evidence type="ECO:0000313" key="2">
    <source>
        <dbReference type="Proteomes" id="UP000810171"/>
    </source>
</evidence>
<comment type="caution">
    <text evidence="1">The sequence shown here is derived from an EMBL/GenBank/DDBJ whole genome shotgun (WGS) entry which is preliminary data.</text>
</comment>
<dbReference type="EMBL" id="JACVEW010000013">
    <property type="protein sequence ID" value="MBP0049002.1"/>
    <property type="molecule type" value="Genomic_DNA"/>
</dbReference>
<evidence type="ECO:0008006" key="3">
    <source>
        <dbReference type="Google" id="ProtNLM"/>
    </source>
</evidence>
<organism evidence="1 2">
    <name type="scientific">Marinobacterium alkalitolerans</name>
    <dbReference type="NCBI Taxonomy" id="1542925"/>
    <lineage>
        <taxon>Bacteria</taxon>
        <taxon>Pseudomonadati</taxon>
        <taxon>Pseudomonadota</taxon>
        <taxon>Gammaproteobacteria</taxon>
        <taxon>Oceanospirillales</taxon>
        <taxon>Oceanospirillaceae</taxon>
        <taxon>Marinobacterium</taxon>
    </lineage>
</organism>
<evidence type="ECO:0000313" key="1">
    <source>
        <dbReference type="EMBL" id="MBP0049002.1"/>
    </source>
</evidence>
<name>A0ABS3ZBC0_9GAMM</name>